<sequence>MEQKIVALVQPTLEGMGYALVRILIQGKGRCILQVMAERQDRAAMNIDDCASLSRAVSAVLDVADLIQGPYVLEVTSPGLDRPLTKPEDFARFAGYEMRLETWRSITGRRRFRGRLLGLSAEGAVHLTLSEGGEVVIPQAEVAKAKLVLTDERVAVRPKAVTAQRKEREP</sequence>
<dbReference type="Pfam" id="PF17384">
    <property type="entry name" value="DUF150_C"/>
    <property type="match status" value="1"/>
</dbReference>
<dbReference type="InterPro" id="IPR028998">
    <property type="entry name" value="RimP_C"/>
</dbReference>
<feature type="domain" description="Ribosome maturation factor RimP N-terminal" evidence="3">
    <location>
        <begin position="8"/>
        <end position="81"/>
    </location>
</feature>
<dbReference type="Pfam" id="PF02576">
    <property type="entry name" value="RimP_N"/>
    <property type="match status" value="1"/>
</dbReference>
<dbReference type="CDD" id="cd01734">
    <property type="entry name" value="YlxS_C"/>
    <property type="match status" value="1"/>
</dbReference>
<dbReference type="GO" id="GO:0005829">
    <property type="term" value="C:cytosol"/>
    <property type="evidence" value="ECO:0007669"/>
    <property type="project" value="TreeGrafter"/>
</dbReference>
<evidence type="ECO:0000256" key="1">
    <source>
        <dbReference type="ARBA" id="ARBA00022490"/>
    </source>
</evidence>
<reference evidence="5" key="1">
    <citation type="submission" date="2018-10" db="EMBL/GenBank/DDBJ databases">
        <authorList>
            <person name="Gruber-Vodicka H."/>
            <person name="Jaeckle O."/>
        </authorList>
    </citation>
    <scope>NUCLEOTIDE SEQUENCE</scope>
</reference>
<dbReference type="PANTHER" id="PTHR33867">
    <property type="entry name" value="RIBOSOME MATURATION FACTOR RIMP"/>
    <property type="match status" value="1"/>
</dbReference>
<keyword evidence="2" id="KW-0690">Ribosome biogenesis</keyword>
<dbReference type="SUPFAM" id="SSF75420">
    <property type="entry name" value="YhbC-like, N-terminal domain"/>
    <property type="match status" value="1"/>
</dbReference>
<evidence type="ECO:0000256" key="2">
    <source>
        <dbReference type="ARBA" id="ARBA00022517"/>
    </source>
</evidence>
<proteinExistence type="inferred from homology"/>
<dbReference type="GO" id="GO:0000028">
    <property type="term" value="P:ribosomal small subunit assembly"/>
    <property type="evidence" value="ECO:0007669"/>
    <property type="project" value="TreeGrafter"/>
</dbReference>
<dbReference type="Gene3D" id="2.30.30.180">
    <property type="entry name" value="Ribosome maturation factor RimP, C-terminal domain"/>
    <property type="match status" value="1"/>
</dbReference>
<evidence type="ECO:0000313" key="5">
    <source>
        <dbReference type="EMBL" id="VBB69373.1"/>
    </source>
</evidence>
<keyword evidence="1" id="KW-0963">Cytoplasm</keyword>
<accession>A0A484H971</accession>
<dbReference type="EMBL" id="LR026963">
    <property type="protein sequence ID" value="VBB69373.1"/>
    <property type="molecule type" value="Genomic_DNA"/>
</dbReference>
<evidence type="ECO:0000259" key="4">
    <source>
        <dbReference type="Pfam" id="PF17384"/>
    </source>
</evidence>
<dbReference type="Gene3D" id="3.30.300.70">
    <property type="entry name" value="RimP-like superfamily, N-terminal"/>
    <property type="match status" value="1"/>
</dbReference>
<dbReference type="SUPFAM" id="SSF74942">
    <property type="entry name" value="YhbC-like, C-terminal domain"/>
    <property type="match status" value="1"/>
</dbReference>
<evidence type="ECO:0000259" key="3">
    <source>
        <dbReference type="Pfam" id="PF02576"/>
    </source>
</evidence>
<dbReference type="PANTHER" id="PTHR33867:SF1">
    <property type="entry name" value="RIBOSOME MATURATION FACTOR RIMP"/>
    <property type="match status" value="1"/>
</dbReference>
<dbReference type="AlphaFoldDB" id="A0A484H971"/>
<dbReference type="InterPro" id="IPR036847">
    <property type="entry name" value="RimP_C_sf"/>
</dbReference>
<name>A0A484H971_9ZZZZ</name>
<dbReference type="HAMAP" id="MF_01077">
    <property type="entry name" value="RimP"/>
    <property type="match status" value="1"/>
</dbReference>
<dbReference type="InterPro" id="IPR035956">
    <property type="entry name" value="RimP_N_sf"/>
</dbReference>
<dbReference type="InterPro" id="IPR028989">
    <property type="entry name" value="RimP_N"/>
</dbReference>
<dbReference type="InterPro" id="IPR003728">
    <property type="entry name" value="Ribosome_maturation_RimP"/>
</dbReference>
<organism evidence="5">
    <name type="scientific">invertebrate metagenome</name>
    <dbReference type="NCBI Taxonomy" id="1711999"/>
    <lineage>
        <taxon>unclassified sequences</taxon>
        <taxon>metagenomes</taxon>
        <taxon>organismal metagenomes</taxon>
    </lineage>
</organism>
<gene>
    <name evidence="5" type="ORF">RIEGSTA812A_PEG_846</name>
</gene>
<dbReference type="GO" id="GO:0006412">
    <property type="term" value="P:translation"/>
    <property type="evidence" value="ECO:0007669"/>
    <property type="project" value="TreeGrafter"/>
</dbReference>
<feature type="domain" description="Ribosome maturation factor RimP C-terminal" evidence="4">
    <location>
        <begin position="84"/>
        <end position="150"/>
    </location>
</feature>
<protein>
    <submittedName>
        <fullName evidence="5">FIG000325: clustered with transcription termination protein NusA</fullName>
    </submittedName>
</protein>